<name>A0ABV4EPA4_BREEP</name>
<organism evidence="2 3">
    <name type="scientific">Brevibacterium epidermidis</name>
    <dbReference type="NCBI Taxonomy" id="1698"/>
    <lineage>
        <taxon>Bacteria</taxon>
        <taxon>Bacillati</taxon>
        <taxon>Actinomycetota</taxon>
        <taxon>Actinomycetes</taxon>
        <taxon>Micrococcales</taxon>
        <taxon>Brevibacteriaceae</taxon>
        <taxon>Brevibacterium</taxon>
    </lineage>
</organism>
<feature type="region of interest" description="Disordered" evidence="1">
    <location>
        <begin position="153"/>
        <end position="172"/>
    </location>
</feature>
<protein>
    <submittedName>
        <fullName evidence="2">Uncharacterized protein</fullName>
    </submittedName>
</protein>
<evidence type="ECO:0000313" key="2">
    <source>
        <dbReference type="EMBL" id="MEY9260111.1"/>
    </source>
</evidence>
<sequence length="192" mass="21456">MSIDGEQSCDRIQRARQRSLTADSRSVTAGKQEYCSSATVAVTHKLTTVWWQHVLRVNVVVMASCGRSGLSRSRGLRNCGRIVGSVGGAIATILRRQRYMIVIRTRPYKSEQKYPRLQSVSAAMKFAASTLRSRGSELFVQWLVLSPARRRRESAHRAGPGAGGPHRAGIPRRSCRRLPCPTVVRRTMHCPW</sequence>
<gene>
    <name evidence="2" type="ORF">ABH903_003149</name>
</gene>
<dbReference type="EMBL" id="JBGBYS010000023">
    <property type="protein sequence ID" value="MEY9260111.1"/>
    <property type="molecule type" value="Genomic_DNA"/>
</dbReference>
<reference evidence="2 3" key="1">
    <citation type="submission" date="2024-07" db="EMBL/GenBank/DDBJ databases">
        <title>Mealworm larvae gut microbial communities from Newark, Delaware, USA.</title>
        <authorList>
            <person name="Blenner M."/>
        </authorList>
    </citation>
    <scope>NUCLEOTIDE SEQUENCE [LARGE SCALE GENOMIC DNA]</scope>
    <source>
        <strain evidence="2 3">UD i117</strain>
    </source>
</reference>
<evidence type="ECO:0000313" key="3">
    <source>
        <dbReference type="Proteomes" id="UP001565435"/>
    </source>
</evidence>
<proteinExistence type="predicted"/>
<keyword evidence="3" id="KW-1185">Reference proteome</keyword>
<dbReference type="Proteomes" id="UP001565435">
    <property type="component" value="Unassembled WGS sequence"/>
</dbReference>
<feature type="region of interest" description="Disordered" evidence="1">
    <location>
        <begin position="1"/>
        <end position="24"/>
    </location>
</feature>
<accession>A0ABV4EPA4</accession>
<comment type="caution">
    <text evidence="2">The sequence shown here is derived from an EMBL/GenBank/DDBJ whole genome shotgun (WGS) entry which is preliminary data.</text>
</comment>
<evidence type="ECO:0000256" key="1">
    <source>
        <dbReference type="SAM" id="MobiDB-lite"/>
    </source>
</evidence>